<feature type="transmembrane region" description="Helical" evidence="1">
    <location>
        <begin position="36"/>
        <end position="57"/>
    </location>
</feature>
<evidence type="ECO:0000313" key="2">
    <source>
        <dbReference type="EMBL" id="ASU05651.1"/>
    </source>
</evidence>
<proteinExistence type="predicted"/>
<name>A0A343J0C4_ECOLX</name>
<reference evidence="2" key="1">
    <citation type="journal article" date="2018" name="ISME J.">
        <title>Dissemination and persistence of extended-spectrum cephalosporin-resistance encoding IncI1-blaCTXM-1 plasmid among Escherichia coli in pigs.</title>
        <authorList>
            <person name="Abraham S."/>
            <person name="Kirkwood R.N."/>
            <person name="Laird T."/>
            <person name="Saputra S."/>
            <person name="Mitchell T."/>
            <person name="Singh M."/>
            <person name="Linn B."/>
            <person name="Abraham R.J."/>
            <person name="Pang S."/>
            <person name="Gordon D.M."/>
            <person name="Trott D.J."/>
            <person name="O'Dea M."/>
        </authorList>
    </citation>
    <scope>NUCLEOTIDE SEQUENCE</scope>
    <source>
        <strain evidence="2">6/14/6b</strain>
        <plasmid evidence="2">pIncHI2-MU3</plasmid>
    </source>
</reference>
<keyword evidence="1" id="KW-1133">Transmembrane helix</keyword>
<geneLocation type="plasmid" evidence="2">
    <name>pIncHI2-MU3</name>
</geneLocation>
<accession>A0A343J0C4</accession>
<gene>
    <name evidence="2" type="ORF">ECSA44_05623</name>
</gene>
<sequence length="181" mass="20760">MSILSNFVIRATGIPDKKYLRDPVIKRCYERLSRRVPALMTGWLLCILGSGYVSMALEQPDSTVLLSLLLLYVMSGILLMQFQYMYSERSIGYKFYLEVLMNAAASTQHKEQLQYLIINKPNSITMGDLYRLYDFNGEGDSHVYVRVQKSLLNILFPPSAFSSRGSLQHNFRNAAAHQIYQ</sequence>
<protein>
    <submittedName>
        <fullName evidence="2">Uncharacterized protein</fullName>
    </submittedName>
</protein>
<keyword evidence="1" id="KW-0812">Transmembrane</keyword>
<keyword evidence="1" id="KW-0472">Membrane</keyword>
<evidence type="ECO:0000256" key="1">
    <source>
        <dbReference type="SAM" id="Phobius"/>
    </source>
</evidence>
<organism evidence="2">
    <name type="scientific">Escherichia coli</name>
    <dbReference type="NCBI Taxonomy" id="562"/>
    <lineage>
        <taxon>Bacteria</taxon>
        <taxon>Pseudomonadati</taxon>
        <taxon>Pseudomonadota</taxon>
        <taxon>Gammaproteobacteria</taxon>
        <taxon>Enterobacterales</taxon>
        <taxon>Enterobacteriaceae</taxon>
        <taxon>Escherichia</taxon>
    </lineage>
</organism>
<feature type="transmembrane region" description="Helical" evidence="1">
    <location>
        <begin position="63"/>
        <end position="86"/>
    </location>
</feature>
<dbReference type="EMBL" id="MF174859">
    <property type="protein sequence ID" value="ASU05651.1"/>
    <property type="molecule type" value="Genomic_DNA"/>
</dbReference>
<keyword evidence="2" id="KW-0614">Plasmid</keyword>
<dbReference type="AlphaFoldDB" id="A0A343J0C4"/>
<dbReference type="RefSeq" id="WP_156839066.1">
    <property type="nucleotide sequence ID" value="NZ_MF174859.1"/>
</dbReference>